<proteinExistence type="predicted"/>
<reference evidence="1" key="1">
    <citation type="journal article" date="2005" name="BMC Biol.">
        <title>The sequence of rice chromosomes 11 and 12, rich in disease resistance genes and recent gene duplications.</title>
        <authorList>
            <consortium name="The rice chromosomes 11 and 12 sequencing consortia"/>
        </authorList>
    </citation>
    <scope>NUCLEOTIDE SEQUENCE [LARGE SCALE GENOMIC DNA]</scope>
</reference>
<organism evidence="1">
    <name type="scientific">Oryza sativa subsp. japonica</name>
    <name type="common">Rice</name>
    <dbReference type="NCBI Taxonomy" id="39947"/>
    <lineage>
        <taxon>Eukaryota</taxon>
        <taxon>Viridiplantae</taxon>
        <taxon>Streptophyta</taxon>
        <taxon>Embryophyta</taxon>
        <taxon>Tracheophyta</taxon>
        <taxon>Spermatophyta</taxon>
        <taxon>Magnoliopsida</taxon>
        <taxon>Liliopsida</taxon>
        <taxon>Poales</taxon>
        <taxon>Poaceae</taxon>
        <taxon>BOP clade</taxon>
        <taxon>Oryzoideae</taxon>
        <taxon>Oryzeae</taxon>
        <taxon>Oryzinae</taxon>
        <taxon>Oryza</taxon>
        <taxon>Oryza sativa</taxon>
    </lineage>
</organism>
<name>Q2QZS1_ORYSJ</name>
<reference evidence="1" key="2">
    <citation type="submission" date="2005-04" db="EMBL/GenBank/DDBJ databases">
        <authorList>
            <person name="Buell C.R."/>
            <person name="Wing R.A."/>
            <person name="McCombie W.A."/>
            <person name="Ouyang S."/>
        </authorList>
    </citation>
    <scope>NUCLEOTIDE SEQUENCE</scope>
</reference>
<reference evidence="1" key="3">
    <citation type="submission" date="2006-01" db="EMBL/GenBank/DDBJ databases">
        <authorList>
            <person name="Buell R."/>
        </authorList>
    </citation>
    <scope>NUCLEOTIDE SEQUENCE</scope>
</reference>
<protein>
    <submittedName>
        <fullName evidence="1">Uncharacterized protein</fullName>
    </submittedName>
</protein>
<gene>
    <name evidence="1" type="ordered locus">LOC_Os11g45040</name>
</gene>
<evidence type="ECO:0000313" key="1">
    <source>
        <dbReference type="EMBL" id="ABA95323.1"/>
    </source>
</evidence>
<sequence>MRKKYLATKLRGFTQVQKANLLSMKGKTGVILDQWEQQRHGARLLHRKTTFPSDPTTKQAHAMLRGIERKTHPRARPLIHGYFYVENIYIDDAYEQSRKQKAELGMLDRARPHMAVRPASQRTWRCGGQGFAVSDEESDGGGRPATARAWRAAALGRSWAATAGCNVRPILYGPSRGFSVE</sequence>
<dbReference type="EMBL" id="DP000010">
    <property type="protein sequence ID" value="ABA95323.1"/>
    <property type="molecule type" value="Genomic_DNA"/>
</dbReference>
<accession>Q2QZS1</accession>
<dbReference type="AlphaFoldDB" id="Q2QZS1"/>